<evidence type="ECO:0000256" key="4">
    <source>
        <dbReference type="ARBA" id="ARBA00022723"/>
    </source>
</evidence>
<dbReference type="Proteomes" id="UP001516400">
    <property type="component" value="Unassembled WGS sequence"/>
</dbReference>
<proteinExistence type="inferred from homology"/>
<feature type="domain" description="RanBP2-type" evidence="14">
    <location>
        <begin position="22"/>
        <end position="51"/>
    </location>
</feature>
<keyword evidence="6 12" id="KW-0863">Zinc-finger</keyword>
<comment type="caution">
    <text evidence="15">The sequence shown here is derived from an EMBL/GenBank/DDBJ whole genome shotgun (WGS) entry which is preliminary data.</text>
</comment>
<dbReference type="Pfam" id="PF00641">
    <property type="entry name" value="Zn_ribbon_RanBP"/>
    <property type="match status" value="2"/>
</dbReference>
<reference evidence="15 16" key="1">
    <citation type="journal article" date="2021" name="BMC Biol.">
        <title>Horizontally acquired antibacterial genes associated with adaptive radiation of ladybird beetles.</title>
        <authorList>
            <person name="Li H.S."/>
            <person name="Tang X.F."/>
            <person name="Huang Y.H."/>
            <person name="Xu Z.Y."/>
            <person name="Chen M.L."/>
            <person name="Du X.Y."/>
            <person name="Qiu B.Y."/>
            <person name="Chen P.T."/>
            <person name="Zhang W."/>
            <person name="Slipinski A."/>
            <person name="Escalona H.E."/>
            <person name="Waterhouse R.M."/>
            <person name="Zwick A."/>
            <person name="Pang H."/>
        </authorList>
    </citation>
    <scope>NUCLEOTIDE SEQUENCE [LARGE SCALE GENOMIC DNA]</scope>
    <source>
        <strain evidence="15">SYSU2018</strain>
    </source>
</reference>
<dbReference type="SMART" id="SM00547">
    <property type="entry name" value="ZnF_RBZ"/>
    <property type="match status" value="2"/>
</dbReference>
<keyword evidence="9 11" id="KW-0539">Nucleus</keyword>
<evidence type="ECO:0000313" key="15">
    <source>
        <dbReference type="EMBL" id="KAL3268207.1"/>
    </source>
</evidence>
<dbReference type="PANTHER" id="PTHR12999">
    <property type="entry name" value="ZINC FINGER RAN-BINDING DOMAIN-CONTAINING PROTEIN 2 ZRANB2-RELATED"/>
    <property type="match status" value="1"/>
</dbReference>
<evidence type="ECO:0000256" key="9">
    <source>
        <dbReference type="ARBA" id="ARBA00023242"/>
    </source>
</evidence>
<keyword evidence="5" id="KW-0677">Repeat</keyword>
<protein>
    <recommendedName>
        <fullName evidence="2 11">Zinc finger Ran-binding domain-containing protein 2</fullName>
    </recommendedName>
</protein>
<gene>
    <name evidence="15" type="ORF">HHI36_007332</name>
</gene>
<evidence type="ECO:0000256" key="10">
    <source>
        <dbReference type="ARBA" id="ARBA00025731"/>
    </source>
</evidence>
<dbReference type="InterPro" id="IPR017337">
    <property type="entry name" value="ZRANB2"/>
</dbReference>
<comment type="similarity">
    <text evidence="10 11">Belongs to the ZRANB2 family.</text>
</comment>
<dbReference type="PROSITE" id="PS01358">
    <property type="entry name" value="ZF_RANBP2_1"/>
    <property type="match status" value="2"/>
</dbReference>
<dbReference type="SUPFAM" id="SSF90209">
    <property type="entry name" value="Ran binding protein zinc finger-like"/>
    <property type="match status" value="2"/>
</dbReference>
<evidence type="ECO:0000256" key="1">
    <source>
        <dbReference type="ARBA" id="ARBA00004123"/>
    </source>
</evidence>
<feature type="compositionally biased region" description="Basic and acidic residues" evidence="13">
    <location>
        <begin position="145"/>
        <end position="162"/>
    </location>
</feature>
<evidence type="ECO:0000256" key="3">
    <source>
        <dbReference type="ARBA" id="ARBA00022553"/>
    </source>
</evidence>
<evidence type="ECO:0000256" key="12">
    <source>
        <dbReference type="PROSITE-ProRule" id="PRU00322"/>
    </source>
</evidence>
<evidence type="ECO:0000259" key="14">
    <source>
        <dbReference type="PROSITE" id="PS50199"/>
    </source>
</evidence>
<dbReference type="AlphaFoldDB" id="A0ABD2MPR1"/>
<dbReference type="PANTHER" id="PTHR12999:SF17">
    <property type="entry name" value="ZINC FINGER RAN-BINDING DOMAIN-CONTAINING PROTEIN 2"/>
    <property type="match status" value="1"/>
</dbReference>
<organism evidence="15 16">
    <name type="scientific">Cryptolaemus montrouzieri</name>
    <dbReference type="NCBI Taxonomy" id="559131"/>
    <lineage>
        <taxon>Eukaryota</taxon>
        <taxon>Metazoa</taxon>
        <taxon>Ecdysozoa</taxon>
        <taxon>Arthropoda</taxon>
        <taxon>Hexapoda</taxon>
        <taxon>Insecta</taxon>
        <taxon>Pterygota</taxon>
        <taxon>Neoptera</taxon>
        <taxon>Endopterygota</taxon>
        <taxon>Coleoptera</taxon>
        <taxon>Polyphaga</taxon>
        <taxon>Cucujiformia</taxon>
        <taxon>Coccinelloidea</taxon>
        <taxon>Coccinellidae</taxon>
        <taxon>Scymninae</taxon>
        <taxon>Scymnini</taxon>
        <taxon>Cryptolaemus</taxon>
    </lineage>
</organism>
<dbReference type="FunFam" id="4.10.1060.10:FF:000004">
    <property type="entry name" value="Zinc finger Ran-binding domain-containing protein 2"/>
    <property type="match status" value="1"/>
</dbReference>
<keyword evidence="8 11" id="KW-0694">RNA-binding</keyword>
<feature type="region of interest" description="Disordered" evidence="13">
    <location>
        <begin position="1"/>
        <end position="21"/>
    </location>
</feature>
<keyword evidence="4 11" id="KW-0479">Metal-binding</keyword>
<accession>A0ABD2MPR1</accession>
<sequence>MARNVSPTELSNSPPPSSKNLNNDDWTCDDCENVNFARRSNCNRCNKPRTNITKKRKLGTEIGKAAAEKSGGLFNAEDWQCYKCANVNWARRQQCNVCNTPKFAVLEERTGFGGGYNDRGVVEYKERQDSDDEYDEFGRRKKPRTERSRSKRDSEEDEKKYEDENEEEEDEEDDDGDLSKYDLSDFGGPDDSGEKNKKSSPRSKSPN</sequence>
<dbReference type="InterPro" id="IPR001876">
    <property type="entry name" value="Znf_RanBP2"/>
</dbReference>
<evidence type="ECO:0000256" key="7">
    <source>
        <dbReference type="ARBA" id="ARBA00022833"/>
    </source>
</evidence>
<keyword evidence="3" id="KW-0597">Phosphoprotein</keyword>
<dbReference type="GO" id="GO:0008270">
    <property type="term" value="F:zinc ion binding"/>
    <property type="evidence" value="ECO:0007669"/>
    <property type="project" value="UniProtKB-KW"/>
</dbReference>
<dbReference type="EMBL" id="JABFTP020000021">
    <property type="protein sequence ID" value="KAL3268207.1"/>
    <property type="molecule type" value="Genomic_DNA"/>
</dbReference>
<dbReference type="GO" id="GO:0005634">
    <property type="term" value="C:nucleus"/>
    <property type="evidence" value="ECO:0007669"/>
    <property type="project" value="UniProtKB-SubCell"/>
</dbReference>
<feature type="compositionally biased region" description="Acidic residues" evidence="13">
    <location>
        <begin position="163"/>
        <end position="176"/>
    </location>
</feature>
<evidence type="ECO:0000256" key="6">
    <source>
        <dbReference type="ARBA" id="ARBA00022771"/>
    </source>
</evidence>
<keyword evidence="16" id="KW-1185">Reference proteome</keyword>
<dbReference type="PIRSF" id="PIRSF037956">
    <property type="entry name" value="UCP037956_ZnF_Ran"/>
    <property type="match status" value="1"/>
</dbReference>
<feature type="region of interest" description="Disordered" evidence="13">
    <location>
        <begin position="110"/>
        <end position="207"/>
    </location>
</feature>
<keyword evidence="7 11" id="KW-0862">Zinc</keyword>
<evidence type="ECO:0000256" key="8">
    <source>
        <dbReference type="ARBA" id="ARBA00022884"/>
    </source>
</evidence>
<dbReference type="Gene3D" id="4.10.1060.10">
    <property type="entry name" value="Zinc finger, RanBP2-type"/>
    <property type="match status" value="2"/>
</dbReference>
<evidence type="ECO:0000256" key="5">
    <source>
        <dbReference type="ARBA" id="ARBA00022737"/>
    </source>
</evidence>
<dbReference type="InterPro" id="IPR036443">
    <property type="entry name" value="Znf_RanBP2_sf"/>
</dbReference>
<evidence type="ECO:0000256" key="11">
    <source>
        <dbReference type="PIRNR" id="PIRNR037956"/>
    </source>
</evidence>
<evidence type="ECO:0000313" key="16">
    <source>
        <dbReference type="Proteomes" id="UP001516400"/>
    </source>
</evidence>
<evidence type="ECO:0000256" key="13">
    <source>
        <dbReference type="SAM" id="MobiDB-lite"/>
    </source>
</evidence>
<feature type="domain" description="RanBP2-type" evidence="14">
    <location>
        <begin position="69"/>
        <end position="104"/>
    </location>
</feature>
<comment type="subcellular location">
    <subcellularLocation>
        <location evidence="1 11">Nucleus</location>
    </subcellularLocation>
</comment>
<evidence type="ECO:0000256" key="2">
    <source>
        <dbReference type="ARBA" id="ARBA00017543"/>
    </source>
</evidence>
<dbReference type="PROSITE" id="PS50199">
    <property type="entry name" value="ZF_RANBP2_2"/>
    <property type="match status" value="2"/>
</dbReference>
<name>A0ABD2MPR1_9CUCU</name>
<dbReference type="GO" id="GO:0003723">
    <property type="term" value="F:RNA binding"/>
    <property type="evidence" value="ECO:0007669"/>
    <property type="project" value="UniProtKB-KW"/>
</dbReference>